<name>A0A2V1DGH9_9PLEO</name>
<dbReference type="AlphaFoldDB" id="A0A2V1DGH9"/>
<evidence type="ECO:0000313" key="3">
    <source>
        <dbReference type="Proteomes" id="UP000244855"/>
    </source>
</evidence>
<evidence type="ECO:0000256" key="1">
    <source>
        <dbReference type="SAM" id="MobiDB-lite"/>
    </source>
</evidence>
<evidence type="ECO:0000313" key="2">
    <source>
        <dbReference type="EMBL" id="PVH97257.1"/>
    </source>
</evidence>
<feature type="compositionally biased region" description="Low complexity" evidence="1">
    <location>
        <begin position="52"/>
        <end position="71"/>
    </location>
</feature>
<keyword evidence="3" id="KW-1185">Reference proteome</keyword>
<protein>
    <submittedName>
        <fullName evidence="2">Uncharacterized protein</fullName>
    </submittedName>
</protein>
<organism evidence="2 3">
    <name type="scientific">Periconia macrospinosa</name>
    <dbReference type="NCBI Taxonomy" id="97972"/>
    <lineage>
        <taxon>Eukaryota</taxon>
        <taxon>Fungi</taxon>
        <taxon>Dikarya</taxon>
        <taxon>Ascomycota</taxon>
        <taxon>Pezizomycotina</taxon>
        <taxon>Dothideomycetes</taxon>
        <taxon>Pleosporomycetidae</taxon>
        <taxon>Pleosporales</taxon>
        <taxon>Massarineae</taxon>
        <taxon>Periconiaceae</taxon>
        <taxon>Periconia</taxon>
    </lineage>
</organism>
<sequence length="110" mass="11610">MPIANGYRPGGMNGNPSQLTPQPQVGTLSPIPQSPYSTSGFSVSSPALNASPTTPQTPIYGTGPYGGTQTIDDNWETYTSPHGRSNYAPSVSTALGERYDPDEPPPPYRP</sequence>
<proteinExistence type="predicted"/>
<feature type="compositionally biased region" description="Polar residues" evidence="1">
    <location>
        <begin position="76"/>
        <end position="93"/>
    </location>
</feature>
<accession>A0A2V1DGH9</accession>
<reference evidence="2 3" key="1">
    <citation type="journal article" date="2018" name="Sci. Rep.">
        <title>Comparative genomics provides insights into the lifestyle and reveals functional heterogeneity of dark septate endophytic fungi.</title>
        <authorList>
            <person name="Knapp D.G."/>
            <person name="Nemeth J.B."/>
            <person name="Barry K."/>
            <person name="Hainaut M."/>
            <person name="Henrissat B."/>
            <person name="Johnson J."/>
            <person name="Kuo A."/>
            <person name="Lim J.H.P."/>
            <person name="Lipzen A."/>
            <person name="Nolan M."/>
            <person name="Ohm R.A."/>
            <person name="Tamas L."/>
            <person name="Grigoriev I.V."/>
            <person name="Spatafora J.W."/>
            <person name="Nagy L.G."/>
            <person name="Kovacs G.M."/>
        </authorList>
    </citation>
    <scope>NUCLEOTIDE SEQUENCE [LARGE SCALE GENOMIC DNA]</scope>
    <source>
        <strain evidence="2 3">DSE2036</strain>
    </source>
</reference>
<dbReference type="EMBL" id="KZ805441">
    <property type="protein sequence ID" value="PVH97257.1"/>
    <property type="molecule type" value="Genomic_DNA"/>
</dbReference>
<dbReference type="OrthoDB" id="3777003at2759"/>
<feature type="region of interest" description="Disordered" evidence="1">
    <location>
        <begin position="1"/>
        <end position="110"/>
    </location>
</feature>
<gene>
    <name evidence="2" type="ORF">DM02DRAFT_616650</name>
</gene>
<dbReference type="Proteomes" id="UP000244855">
    <property type="component" value="Unassembled WGS sequence"/>
</dbReference>
<feature type="compositionally biased region" description="Polar residues" evidence="1">
    <location>
        <begin position="14"/>
        <end position="51"/>
    </location>
</feature>